<reference evidence="2 3" key="1">
    <citation type="submission" date="2020-08" db="EMBL/GenBank/DDBJ databases">
        <title>Genomic Encyclopedia of Type Strains, Phase IV (KMG-IV): sequencing the most valuable type-strain genomes for metagenomic binning, comparative biology and taxonomic classification.</title>
        <authorList>
            <person name="Goeker M."/>
        </authorList>
    </citation>
    <scope>NUCLEOTIDE SEQUENCE [LARGE SCALE GENOMIC DNA]</scope>
    <source>
        <strain evidence="2 3">DSM 22336</strain>
    </source>
</reference>
<comment type="caution">
    <text evidence="2">The sequence shown here is derived from an EMBL/GenBank/DDBJ whole genome shotgun (WGS) entry which is preliminary data.</text>
</comment>
<evidence type="ECO:0000313" key="3">
    <source>
        <dbReference type="Proteomes" id="UP000555393"/>
    </source>
</evidence>
<feature type="transmembrane region" description="Helical" evidence="1">
    <location>
        <begin position="78"/>
        <end position="101"/>
    </location>
</feature>
<dbReference type="EMBL" id="JACIIU010000006">
    <property type="protein sequence ID" value="MBB6261100.1"/>
    <property type="molecule type" value="Genomic_DNA"/>
</dbReference>
<dbReference type="RefSeq" id="WP_184222149.1">
    <property type="nucleotide sequence ID" value="NZ_JACIIU010000006.1"/>
</dbReference>
<organism evidence="2 3">
    <name type="scientific">Paenochrobactrum gallinarii</name>
    <dbReference type="NCBI Taxonomy" id="643673"/>
    <lineage>
        <taxon>Bacteria</taxon>
        <taxon>Pseudomonadati</taxon>
        <taxon>Pseudomonadota</taxon>
        <taxon>Alphaproteobacteria</taxon>
        <taxon>Hyphomicrobiales</taxon>
        <taxon>Brucellaceae</taxon>
        <taxon>Paenochrobactrum</taxon>
    </lineage>
</organism>
<accession>A0A841LW42</accession>
<dbReference type="AlphaFoldDB" id="A0A841LW42"/>
<evidence type="ECO:0000313" key="2">
    <source>
        <dbReference type="EMBL" id="MBB6261100.1"/>
    </source>
</evidence>
<dbReference type="Proteomes" id="UP000555393">
    <property type="component" value="Unassembled WGS sequence"/>
</dbReference>
<keyword evidence="1" id="KW-1133">Transmembrane helix</keyword>
<keyword evidence="1" id="KW-0812">Transmembrane</keyword>
<keyword evidence="3" id="KW-1185">Reference proteome</keyword>
<keyword evidence="1" id="KW-0472">Membrane</keyword>
<evidence type="ECO:0000256" key="1">
    <source>
        <dbReference type="SAM" id="Phobius"/>
    </source>
</evidence>
<sequence length="108" mass="12476">MQEKTLVPTKTCPYCAEQINAESKKCRHCGEILDHQMRELEALKSQRNSPNVFMNAGGGASSSSSSNDSMQLRKFPHWIHILLSIFTGGLWVPVYILMFIFRNKRYYY</sequence>
<protein>
    <submittedName>
        <fullName evidence="2">Putative nucleic acid-binding Zn ribbon protein</fullName>
    </submittedName>
</protein>
<gene>
    <name evidence="2" type="ORF">FHS77_001650</name>
</gene>
<name>A0A841LW42_9HYPH</name>
<proteinExistence type="predicted"/>